<protein>
    <recommendedName>
        <fullName evidence="11">HIT domain-containing protein</fullName>
    </recommendedName>
</protein>
<dbReference type="AlphaFoldDB" id="A0A6P8BD28"/>
<evidence type="ECO:0000256" key="3">
    <source>
        <dbReference type="ARBA" id="ARBA00022833"/>
    </source>
</evidence>
<dbReference type="GO" id="GO:0046872">
    <property type="term" value="F:metal ion binding"/>
    <property type="evidence" value="ECO:0007669"/>
    <property type="project" value="UniProtKB-KW"/>
</dbReference>
<keyword evidence="3" id="KW-0862">Zinc</keyword>
<dbReference type="Pfam" id="PF16278">
    <property type="entry name" value="zf-C2HE"/>
    <property type="match status" value="1"/>
</dbReference>
<dbReference type="InterPro" id="IPR036265">
    <property type="entry name" value="HIT-like_sf"/>
</dbReference>
<feature type="compositionally biased region" description="Basic and acidic residues" evidence="6">
    <location>
        <begin position="23"/>
        <end position="32"/>
    </location>
</feature>
<organism evidence="9 10">
    <name type="scientific">Pyricularia grisea</name>
    <name type="common">Crabgrass-specific blast fungus</name>
    <name type="synonym">Magnaporthe grisea</name>
    <dbReference type="NCBI Taxonomy" id="148305"/>
    <lineage>
        <taxon>Eukaryota</taxon>
        <taxon>Fungi</taxon>
        <taxon>Dikarya</taxon>
        <taxon>Ascomycota</taxon>
        <taxon>Pezizomycotina</taxon>
        <taxon>Sordariomycetes</taxon>
        <taxon>Sordariomycetidae</taxon>
        <taxon>Magnaporthales</taxon>
        <taxon>Pyriculariaceae</taxon>
        <taxon>Pyricularia</taxon>
    </lineage>
</organism>
<name>A0A6P8BD28_PYRGI</name>
<evidence type="ECO:0000256" key="6">
    <source>
        <dbReference type="SAM" id="MobiDB-lite"/>
    </source>
</evidence>
<evidence type="ECO:0000256" key="2">
    <source>
        <dbReference type="ARBA" id="ARBA00022723"/>
    </source>
</evidence>
<dbReference type="Pfam" id="PF01230">
    <property type="entry name" value="HIT"/>
    <property type="match status" value="1"/>
</dbReference>
<evidence type="ECO:0000313" key="9">
    <source>
        <dbReference type="Proteomes" id="UP000515153"/>
    </source>
</evidence>
<reference evidence="10" key="3">
    <citation type="submission" date="2025-08" db="UniProtKB">
        <authorList>
            <consortium name="RefSeq"/>
        </authorList>
    </citation>
    <scope>IDENTIFICATION</scope>
    <source>
        <strain evidence="10">NI907</strain>
    </source>
</reference>
<dbReference type="GO" id="GO:1990165">
    <property type="term" value="F:single-strand break-containing DNA binding"/>
    <property type="evidence" value="ECO:0007669"/>
    <property type="project" value="TreeGrafter"/>
</dbReference>
<dbReference type="RefSeq" id="XP_030985138.1">
    <property type="nucleotide sequence ID" value="XM_031123359.1"/>
</dbReference>
<reference evidence="10" key="1">
    <citation type="journal article" date="2019" name="Mol. Biol. Evol.">
        <title>Blast fungal genomes show frequent chromosomal changes, gene gains and losses, and effector gene turnover.</title>
        <authorList>
            <person name="Gomez Luciano L.B."/>
            <person name="Jason Tsai I."/>
            <person name="Chuma I."/>
            <person name="Tosa Y."/>
            <person name="Chen Y.H."/>
            <person name="Li J.Y."/>
            <person name="Li M.Y."/>
            <person name="Jade Lu M.Y."/>
            <person name="Nakayashiki H."/>
            <person name="Li W.H."/>
        </authorList>
    </citation>
    <scope>NUCLEOTIDE SEQUENCE</scope>
    <source>
        <strain evidence="10">NI907</strain>
    </source>
</reference>
<accession>A0A6P8BD28</accession>
<gene>
    <name evidence="10" type="ORF">PgNI_03304</name>
</gene>
<dbReference type="PANTHER" id="PTHR12486:SF4">
    <property type="entry name" value="APRATAXIN"/>
    <property type="match status" value="1"/>
</dbReference>
<sequence>MVEPWNRPDLKRRRQQRAQEILDQAREEEQPKRQKQAIPGPTTDDKIQTMERLRQKYRGRDALGMYIEDPDAFPPFRNVIYYNDDFVAIRDIYPKSSVHLLLLPRSEAVSKLHPVEALSTNAEFLAKVREEAVVLKRIVASELRRMYGEESATEAERTKALLDPDSVEELPEGRDWEKGIKVGVHATPSMNHLHIHFMSPDNVGGNMKKGHHYLSFNTGFLVRLEDFPLAKTDPRRHGGHEFMKLPLACWRCQKPFPSFSQLKSHLLQEFEEWKKE</sequence>
<comment type="subcellular location">
    <subcellularLocation>
        <location evidence="1">Nucleus</location>
    </subcellularLocation>
</comment>
<evidence type="ECO:0000256" key="4">
    <source>
        <dbReference type="ARBA" id="ARBA00023125"/>
    </source>
</evidence>
<dbReference type="KEGG" id="pgri:PgNI_03304"/>
<evidence type="ECO:0000313" key="10">
    <source>
        <dbReference type="RefSeq" id="XP_030985138.1"/>
    </source>
</evidence>
<dbReference type="GO" id="GO:0003697">
    <property type="term" value="F:single-stranded DNA binding"/>
    <property type="evidence" value="ECO:0007669"/>
    <property type="project" value="TreeGrafter"/>
</dbReference>
<dbReference type="GO" id="GO:0030983">
    <property type="term" value="F:mismatched DNA binding"/>
    <property type="evidence" value="ECO:0007669"/>
    <property type="project" value="TreeGrafter"/>
</dbReference>
<dbReference type="GO" id="GO:0005634">
    <property type="term" value="C:nucleus"/>
    <property type="evidence" value="ECO:0007669"/>
    <property type="project" value="UniProtKB-SubCell"/>
</dbReference>
<dbReference type="GeneID" id="41958269"/>
<proteinExistence type="predicted"/>
<dbReference type="SUPFAM" id="SSF54197">
    <property type="entry name" value="HIT-like"/>
    <property type="match status" value="1"/>
</dbReference>
<evidence type="ECO:0000256" key="5">
    <source>
        <dbReference type="ARBA" id="ARBA00023242"/>
    </source>
</evidence>
<feature type="domain" description="Aprataxin C2HE/C2H2/C2HC zinc finger" evidence="8">
    <location>
        <begin position="217"/>
        <end position="272"/>
    </location>
</feature>
<feature type="domain" description="HIT" evidence="7">
    <location>
        <begin position="78"/>
        <end position="201"/>
    </location>
</feature>
<keyword evidence="9" id="KW-1185">Reference proteome</keyword>
<evidence type="ECO:0000259" key="7">
    <source>
        <dbReference type="Pfam" id="PF01230"/>
    </source>
</evidence>
<reference evidence="10" key="2">
    <citation type="submission" date="2019-10" db="EMBL/GenBank/DDBJ databases">
        <authorList>
            <consortium name="NCBI Genome Project"/>
        </authorList>
    </citation>
    <scope>NUCLEOTIDE SEQUENCE</scope>
    <source>
        <strain evidence="10">NI907</strain>
    </source>
</reference>
<dbReference type="PANTHER" id="PTHR12486">
    <property type="entry name" value="APRATAXIN-RELATED"/>
    <property type="match status" value="1"/>
</dbReference>
<dbReference type="GO" id="GO:0003725">
    <property type="term" value="F:double-stranded RNA binding"/>
    <property type="evidence" value="ECO:0007669"/>
    <property type="project" value="TreeGrafter"/>
</dbReference>
<feature type="region of interest" description="Disordered" evidence="6">
    <location>
        <begin position="1"/>
        <end position="47"/>
    </location>
</feature>
<keyword evidence="5" id="KW-0539">Nucleus</keyword>
<evidence type="ECO:0008006" key="11">
    <source>
        <dbReference type="Google" id="ProtNLM"/>
    </source>
</evidence>
<keyword evidence="2" id="KW-0479">Metal-binding</keyword>
<keyword evidence="4" id="KW-0238">DNA-binding</keyword>
<evidence type="ECO:0000256" key="1">
    <source>
        <dbReference type="ARBA" id="ARBA00004123"/>
    </source>
</evidence>
<evidence type="ECO:0000259" key="8">
    <source>
        <dbReference type="Pfam" id="PF16278"/>
    </source>
</evidence>
<dbReference type="GO" id="GO:0033699">
    <property type="term" value="F:DNA 5'-adenosine monophosphate hydrolase activity"/>
    <property type="evidence" value="ECO:0007669"/>
    <property type="project" value="TreeGrafter"/>
</dbReference>
<dbReference type="InterPro" id="IPR032566">
    <property type="entry name" value="Znf-C2HE"/>
</dbReference>
<dbReference type="Gene3D" id="3.30.428.10">
    <property type="entry name" value="HIT-like"/>
    <property type="match status" value="1"/>
</dbReference>
<dbReference type="GO" id="GO:0000012">
    <property type="term" value="P:single strand break repair"/>
    <property type="evidence" value="ECO:0007669"/>
    <property type="project" value="TreeGrafter"/>
</dbReference>
<dbReference type="Proteomes" id="UP000515153">
    <property type="component" value="Unplaced"/>
</dbReference>
<dbReference type="InterPro" id="IPR011146">
    <property type="entry name" value="HIT-like"/>
</dbReference>